<feature type="domain" description="RNase E/G thioredoxin-like" evidence="1">
    <location>
        <begin position="2"/>
        <end position="70"/>
    </location>
</feature>
<dbReference type="EMBL" id="AYSL01001920">
    <property type="protein sequence ID" value="KTF05230.1"/>
    <property type="molecule type" value="Genomic_DNA"/>
</dbReference>
<proteinExistence type="predicted"/>
<comment type="caution">
    <text evidence="2">The sequence shown here is derived from an EMBL/GenBank/DDBJ whole genome shotgun (WGS) entry which is preliminary data.</text>
</comment>
<organism evidence="2">
    <name type="scientific">marine sediment metagenome</name>
    <dbReference type="NCBI Taxonomy" id="412755"/>
    <lineage>
        <taxon>unclassified sequences</taxon>
        <taxon>metagenomes</taxon>
        <taxon>ecological metagenomes</taxon>
    </lineage>
</organism>
<evidence type="ECO:0000259" key="1">
    <source>
        <dbReference type="Pfam" id="PF20833"/>
    </source>
</evidence>
<sequence length="82" mass="9370">MRSLSLSIMRQIEQIALKERQGEVQAEVPTDIAAFLLNEKRDSLVYLEQDSGTRITILPHAHLESPNFKLHFNRDGFAPSSY</sequence>
<accession>A0A1B6NPB5</accession>
<feature type="non-terminal residue" evidence="2">
    <location>
        <position position="82"/>
    </location>
</feature>
<dbReference type="InterPro" id="IPR048583">
    <property type="entry name" value="RNase_E_G_thioredoxin-like"/>
</dbReference>
<dbReference type="Gene3D" id="3.40.1260.20">
    <property type="entry name" value="Ribonuclease E, catalytic domain"/>
    <property type="match status" value="1"/>
</dbReference>
<evidence type="ECO:0000313" key="2">
    <source>
        <dbReference type="EMBL" id="KTF05230.1"/>
    </source>
</evidence>
<gene>
    <name evidence="2" type="ORF">MGSAQ_003274</name>
</gene>
<reference evidence="2" key="1">
    <citation type="submission" date="2013-11" db="EMBL/GenBank/DDBJ databases">
        <title>Microbial diversity, functional groups and degradation webs in Northern and Southern Mediterranean and Red Sea marine crude oil polluted sites.</title>
        <authorList>
            <person name="Daffonchio D."/>
            <person name="Mapelli F."/>
            <person name="Ferrer M."/>
            <person name="Richter M."/>
            <person name="Cherif A."/>
            <person name="Malkawi H.I."/>
            <person name="Yakimov M.M."/>
            <person name="Abdel-Fattah Y.R."/>
            <person name="Blaghen M."/>
            <person name="Golyshin P.N."/>
            <person name="Kalogerakis N."/>
            <person name="Boon N."/>
            <person name="Magagnini M."/>
            <person name="Fava F."/>
        </authorList>
    </citation>
    <scope>NUCLEOTIDE SEQUENCE</scope>
</reference>
<dbReference type="AlphaFoldDB" id="A0A1B6NPB5"/>
<name>A0A1B6NPB5_9ZZZZ</name>
<dbReference type="Pfam" id="PF20833">
    <property type="entry name" value="RNase_E_G_Thio"/>
    <property type="match status" value="1"/>
</dbReference>
<protein>
    <submittedName>
        <fullName evidence="2">Ribonuclease E</fullName>
    </submittedName>
</protein>